<dbReference type="Gene3D" id="3.30.300.20">
    <property type="match status" value="1"/>
</dbReference>
<dbReference type="EMBL" id="JAHVHU010000011">
    <property type="protein sequence ID" value="MBY5959030.1"/>
    <property type="molecule type" value="Genomic_DNA"/>
</dbReference>
<evidence type="ECO:0000313" key="2">
    <source>
        <dbReference type="Proteomes" id="UP000753961"/>
    </source>
</evidence>
<proteinExistence type="predicted"/>
<reference evidence="1" key="1">
    <citation type="submission" date="2021-06" db="EMBL/GenBank/DDBJ databases">
        <title>44 bacteria genomes isolated from Dapeng, Shenzhen.</title>
        <authorList>
            <person name="Zheng W."/>
            <person name="Yu S."/>
            <person name="Huang Y."/>
        </authorList>
    </citation>
    <scope>NUCLEOTIDE SEQUENCE</scope>
    <source>
        <strain evidence="1">DP5N28-2</strain>
    </source>
</reference>
<sequence length="157" mass="17781">MIKTQSYKLDLVWQGNRGAGTMTYTSYDREFTTRGVSRPEILGSSHPAFRGNNDRYCPEELLLASLSSCHMLWYLHMCAAHDVVVLDYRDQPAMIMDIKEFGNGDIRSVTLSPVVHIASEEQRDRAMAMHQKAHESCFIAKGVNFEIILNPSIIIDS</sequence>
<gene>
    <name evidence="1" type="ORF">KUV50_12840</name>
</gene>
<keyword evidence="2" id="KW-1185">Reference proteome</keyword>
<organism evidence="1 2">
    <name type="scientific">Membranihabitans marinus</name>
    <dbReference type="NCBI Taxonomy" id="1227546"/>
    <lineage>
        <taxon>Bacteria</taxon>
        <taxon>Pseudomonadati</taxon>
        <taxon>Bacteroidota</taxon>
        <taxon>Saprospiria</taxon>
        <taxon>Saprospirales</taxon>
        <taxon>Saprospiraceae</taxon>
        <taxon>Membranihabitans</taxon>
    </lineage>
</organism>
<dbReference type="SUPFAM" id="SSF82784">
    <property type="entry name" value="OsmC-like"/>
    <property type="match status" value="1"/>
</dbReference>
<dbReference type="InterPro" id="IPR036102">
    <property type="entry name" value="OsmC/Ohrsf"/>
</dbReference>
<name>A0A953HV61_9BACT</name>
<dbReference type="RefSeq" id="WP_222580565.1">
    <property type="nucleotide sequence ID" value="NZ_JAHVHU010000011.1"/>
</dbReference>
<dbReference type="Proteomes" id="UP000753961">
    <property type="component" value="Unassembled WGS sequence"/>
</dbReference>
<dbReference type="AlphaFoldDB" id="A0A953HV61"/>
<evidence type="ECO:0000313" key="1">
    <source>
        <dbReference type="EMBL" id="MBY5959030.1"/>
    </source>
</evidence>
<comment type="caution">
    <text evidence="1">The sequence shown here is derived from an EMBL/GenBank/DDBJ whole genome shotgun (WGS) entry which is preliminary data.</text>
</comment>
<protein>
    <submittedName>
        <fullName evidence="1">OsmC family protein</fullName>
    </submittedName>
</protein>
<accession>A0A953HV61</accession>
<dbReference type="Pfam" id="PF02566">
    <property type="entry name" value="OsmC"/>
    <property type="match status" value="1"/>
</dbReference>
<dbReference type="PANTHER" id="PTHR42830:SF2">
    <property type="entry name" value="OSMC_OHR FAMILY PROTEIN"/>
    <property type="match status" value="1"/>
</dbReference>
<dbReference type="PANTHER" id="PTHR42830">
    <property type="entry name" value="OSMOTICALLY INDUCIBLE FAMILY PROTEIN"/>
    <property type="match status" value="1"/>
</dbReference>
<dbReference type="InterPro" id="IPR052707">
    <property type="entry name" value="OsmC_Ohr_Peroxiredoxin"/>
</dbReference>
<dbReference type="InterPro" id="IPR003718">
    <property type="entry name" value="OsmC/Ohr_fam"/>
</dbReference>
<dbReference type="InterPro" id="IPR015946">
    <property type="entry name" value="KH_dom-like_a/b"/>
</dbReference>